<keyword evidence="6" id="KW-1185">Reference proteome</keyword>
<keyword evidence="2 5" id="KW-0808">Transferase</keyword>
<accession>A0A026WJV7</accession>
<evidence type="ECO:0000259" key="4">
    <source>
        <dbReference type="Pfam" id="PF00588"/>
    </source>
</evidence>
<dbReference type="SUPFAM" id="SSF55315">
    <property type="entry name" value="L30e-like"/>
    <property type="match status" value="1"/>
</dbReference>
<dbReference type="OrthoDB" id="270651at2759"/>
<dbReference type="AlphaFoldDB" id="A0A026WJV7"/>
<dbReference type="Proteomes" id="UP000053097">
    <property type="component" value="Unassembled WGS sequence"/>
</dbReference>
<proteinExistence type="predicted"/>
<evidence type="ECO:0000313" key="6">
    <source>
        <dbReference type="Proteomes" id="UP000053097"/>
    </source>
</evidence>
<organism evidence="5 6">
    <name type="scientific">Ooceraea biroi</name>
    <name type="common">Clonal raider ant</name>
    <name type="synonym">Cerapachys biroi</name>
    <dbReference type="NCBI Taxonomy" id="2015173"/>
    <lineage>
        <taxon>Eukaryota</taxon>
        <taxon>Metazoa</taxon>
        <taxon>Ecdysozoa</taxon>
        <taxon>Arthropoda</taxon>
        <taxon>Hexapoda</taxon>
        <taxon>Insecta</taxon>
        <taxon>Pterygota</taxon>
        <taxon>Neoptera</taxon>
        <taxon>Endopterygota</taxon>
        <taxon>Hymenoptera</taxon>
        <taxon>Apocrita</taxon>
        <taxon>Aculeata</taxon>
        <taxon>Formicoidea</taxon>
        <taxon>Formicidae</taxon>
        <taxon>Dorylinae</taxon>
        <taxon>Ooceraea</taxon>
    </lineage>
</organism>
<protein>
    <submittedName>
        <fullName evidence="5">RNA methyltransferase-like protein</fullName>
    </submittedName>
</protein>
<evidence type="ECO:0000313" key="5">
    <source>
        <dbReference type="EMBL" id="EZA55946.1"/>
    </source>
</evidence>
<evidence type="ECO:0000256" key="3">
    <source>
        <dbReference type="SAM" id="MobiDB-lite"/>
    </source>
</evidence>
<dbReference type="GO" id="GO:0032259">
    <property type="term" value="P:methylation"/>
    <property type="evidence" value="ECO:0007669"/>
    <property type="project" value="UniProtKB-KW"/>
</dbReference>
<reference evidence="5 6" key="1">
    <citation type="journal article" date="2014" name="Curr. Biol.">
        <title>The genome of the clonal raider ant Cerapachys biroi.</title>
        <authorList>
            <person name="Oxley P.R."/>
            <person name="Ji L."/>
            <person name="Fetter-Pruneda I."/>
            <person name="McKenzie S.K."/>
            <person name="Li C."/>
            <person name="Hu H."/>
            <person name="Zhang G."/>
            <person name="Kronauer D.J."/>
        </authorList>
    </citation>
    <scope>NUCLEOTIDE SEQUENCE [LARGE SCALE GENOMIC DNA]</scope>
</reference>
<dbReference type="SUPFAM" id="SSF75217">
    <property type="entry name" value="alpha/beta knot"/>
    <property type="match status" value="1"/>
</dbReference>
<dbReference type="GO" id="GO:0003723">
    <property type="term" value="F:RNA binding"/>
    <property type="evidence" value="ECO:0007669"/>
    <property type="project" value="InterPro"/>
</dbReference>
<dbReference type="InterPro" id="IPR001537">
    <property type="entry name" value="SpoU_MeTrfase"/>
</dbReference>
<dbReference type="InterPro" id="IPR029028">
    <property type="entry name" value="Alpha/beta_knot_MTases"/>
</dbReference>
<evidence type="ECO:0000256" key="2">
    <source>
        <dbReference type="ARBA" id="ARBA00022679"/>
    </source>
</evidence>
<feature type="domain" description="tRNA/rRNA methyltransferase SpoU type" evidence="4">
    <location>
        <begin position="204"/>
        <end position="359"/>
    </location>
</feature>
<feature type="compositionally biased region" description="Basic and acidic residues" evidence="3">
    <location>
        <begin position="79"/>
        <end position="94"/>
    </location>
</feature>
<evidence type="ECO:0000256" key="1">
    <source>
        <dbReference type="ARBA" id="ARBA00022603"/>
    </source>
</evidence>
<dbReference type="Pfam" id="PF00588">
    <property type="entry name" value="SpoU_methylase"/>
    <property type="match status" value="1"/>
</dbReference>
<dbReference type="Gene3D" id="3.40.1280.10">
    <property type="match status" value="1"/>
</dbReference>
<dbReference type="OMA" id="FLKFHKY"/>
<dbReference type="CDD" id="cd18106">
    <property type="entry name" value="SpoU-like_RNMTL1"/>
    <property type="match status" value="1"/>
</dbReference>
<dbReference type="GO" id="GO:0008173">
    <property type="term" value="F:RNA methyltransferase activity"/>
    <property type="evidence" value="ECO:0007669"/>
    <property type="project" value="InterPro"/>
</dbReference>
<dbReference type="PANTHER" id="PTHR43191">
    <property type="entry name" value="RRNA METHYLTRANSFERASE 3"/>
    <property type="match status" value="1"/>
</dbReference>
<dbReference type="InterPro" id="IPR051259">
    <property type="entry name" value="rRNA_Methyltransferase"/>
</dbReference>
<feature type="region of interest" description="Disordered" evidence="3">
    <location>
        <begin position="56"/>
        <end position="95"/>
    </location>
</feature>
<dbReference type="InterPro" id="IPR029064">
    <property type="entry name" value="Ribosomal_eL30-like_sf"/>
</dbReference>
<dbReference type="EMBL" id="KK107182">
    <property type="protein sequence ID" value="EZA55946.1"/>
    <property type="molecule type" value="Genomic_DNA"/>
</dbReference>
<gene>
    <name evidence="5" type="ORF">X777_03631</name>
</gene>
<keyword evidence="1 5" id="KW-0489">Methyltransferase</keyword>
<dbReference type="PANTHER" id="PTHR43191:SF2">
    <property type="entry name" value="RRNA METHYLTRANSFERASE 3, MITOCHONDRIAL"/>
    <property type="match status" value="1"/>
</dbReference>
<dbReference type="GO" id="GO:0006396">
    <property type="term" value="P:RNA processing"/>
    <property type="evidence" value="ECO:0007669"/>
    <property type="project" value="InterPro"/>
</dbReference>
<sequence>MLRNIVHLSLRSFHSVEILKTINLKPAIPCRYSTKWSSRRPVAIVNEDELFDGRKPTVTESRTKRQKVYTYKTRNHRPKAPEKKRDTSKEKADDEPMYTALEADSKIMSSLMLKTKTSKLRGKNSLMLLEGFRLIKDAMEAKVVPKIVFFSRVSDILPLSLPDDVKLYKIPYRTIQLWSNLTTSPIFDIPDIKDKEPPIDAIPLTIICDNIREPGNLGTIIRAAAAVGCERLLLMKGCVDLWDPKVLRSAVGAHFRLPISKNLSWNEIPSLIKEEAKIFLADNNITSVVNKIMSQFPVVPYYTLDFTKREAIFVIGGETEGVSLNACKFLRDRNCTRVNVPLTNGVDSLNVGVAVGIVTFEMRKQFTTRNIDDE</sequence>
<dbReference type="STRING" id="2015173.A0A026WJV7"/>
<dbReference type="InterPro" id="IPR029026">
    <property type="entry name" value="tRNA_m1G_MTases_N"/>
</dbReference>
<name>A0A026WJV7_OOCBI</name>